<feature type="region of interest" description="Disordered" evidence="1">
    <location>
        <begin position="48"/>
        <end position="85"/>
    </location>
</feature>
<evidence type="ECO:0000313" key="2">
    <source>
        <dbReference type="EMBL" id="CAG9119957.1"/>
    </source>
</evidence>
<dbReference type="EMBL" id="CAJHNJ030000023">
    <property type="protein sequence ID" value="CAG9119957.1"/>
    <property type="molecule type" value="Genomic_DNA"/>
</dbReference>
<proteinExistence type="predicted"/>
<reference evidence="2" key="1">
    <citation type="submission" date="2020-11" db="EMBL/GenBank/DDBJ databases">
        <authorList>
            <person name="Whiteford S."/>
        </authorList>
    </citation>
    <scope>NUCLEOTIDE SEQUENCE</scope>
</reference>
<evidence type="ECO:0000313" key="3">
    <source>
        <dbReference type="Proteomes" id="UP000653454"/>
    </source>
</evidence>
<gene>
    <name evidence="2" type="ORF">PLXY2_LOCUS7010</name>
</gene>
<dbReference type="Proteomes" id="UP000653454">
    <property type="component" value="Unassembled WGS sequence"/>
</dbReference>
<organism evidence="2 3">
    <name type="scientific">Plutella xylostella</name>
    <name type="common">Diamondback moth</name>
    <name type="synonym">Plutella maculipennis</name>
    <dbReference type="NCBI Taxonomy" id="51655"/>
    <lineage>
        <taxon>Eukaryota</taxon>
        <taxon>Metazoa</taxon>
        <taxon>Ecdysozoa</taxon>
        <taxon>Arthropoda</taxon>
        <taxon>Hexapoda</taxon>
        <taxon>Insecta</taxon>
        <taxon>Pterygota</taxon>
        <taxon>Neoptera</taxon>
        <taxon>Endopterygota</taxon>
        <taxon>Lepidoptera</taxon>
        <taxon>Glossata</taxon>
        <taxon>Ditrysia</taxon>
        <taxon>Yponomeutoidea</taxon>
        <taxon>Plutellidae</taxon>
        <taxon>Plutella</taxon>
    </lineage>
</organism>
<sequence length="94" mass="9968">MLLPLHGLVIDIDNMVTEAADGTTAYEDEPSPPPEISLYSDQQAILDDAGGSRPLKLPSVVTEADGSTPYEDEPSPPPEISLYSDQQAILDDAG</sequence>
<keyword evidence="3" id="KW-1185">Reference proteome</keyword>
<dbReference type="AlphaFoldDB" id="A0A8S4EV33"/>
<evidence type="ECO:0000256" key="1">
    <source>
        <dbReference type="SAM" id="MobiDB-lite"/>
    </source>
</evidence>
<accession>A0A8S4EV33</accession>
<comment type="caution">
    <text evidence="2">The sequence shown here is derived from an EMBL/GenBank/DDBJ whole genome shotgun (WGS) entry which is preliminary data.</text>
</comment>
<name>A0A8S4EV33_PLUXY</name>
<protein>
    <submittedName>
        <fullName evidence="2">(diamondback moth) hypothetical protein</fullName>
    </submittedName>
</protein>